<gene>
    <name evidence="2" type="ORF">DL89DRAFT_143658</name>
</gene>
<keyword evidence="1" id="KW-1133">Transmembrane helix</keyword>
<evidence type="ECO:0000256" key="1">
    <source>
        <dbReference type="SAM" id="Phobius"/>
    </source>
</evidence>
<dbReference type="EMBL" id="MCFD01000005">
    <property type="protein sequence ID" value="ORX70944.1"/>
    <property type="molecule type" value="Genomic_DNA"/>
</dbReference>
<keyword evidence="1" id="KW-0812">Transmembrane</keyword>
<name>A0A1Y1WCS0_9FUNG</name>
<dbReference type="Proteomes" id="UP000193922">
    <property type="component" value="Unassembled WGS sequence"/>
</dbReference>
<dbReference type="AlphaFoldDB" id="A0A1Y1WCS0"/>
<organism evidence="2 3">
    <name type="scientific">Linderina pennispora</name>
    <dbReference type="NCBI Taxonomy" id="61395"/>
    <lineage>
        <taxon>Eukaryota</taxon>
        <taxon>Fungi</taxon>
        <taxon>Fungi incertae sedis</taxon>
        <taxon>Zoopagomycota</taxon>
        <taxon>Kickxellomycotina</taxon>
        <taxon>Kickxellomycetes</taxon>
        <taxon>Kickxellales</taxon>
        <taxon>Kickxellaceae</taxon>
        <taxon>Linderina</taxon>
    </lineage>
</organism>
<dbReference type="OrthoDB" id="5386199at2759"/>
<protein>
    <submittedName>
        <fullName evidence="2">Uncharacterized protein</fullName>
    </submittedName>
</protein>
<evidence type="ECO:0000313" key="3">
    <source>
        <dbReference type="Proteomes" id="UP000193922"/>
    </source>
</evidence>
<keyword evidence="3" id="KW-1185">Reference proteome</keyword>
<keyword evidence="1" id="KW-0472">Membrane</keyword>
<comment type="caution">
    <text evidence="2">The sequence shown here is derived from an EMBL/GenBank/DDBJ whole genome shotgun (WGS) entry which is preliminary data.</text>
</comment>
<dbReference type="GeneID" id="63800122"/>
<feature type="transmembrane region" description="Helical" evidence="1">
    <location>
        <begin position="47"/>
        <end position="67"/>
    </location>
</feature>
<proteinExistence type="predicted"/>
<feature type="transmembrane region" description="Helical" evidence="1">
    <location>
        <begin position="79"/>
        <end position="100"/>
    </location>
</feature>
<evidence type="ECO:0000313" key="2">
    <source>
        <dbReference type="EMBL" id="ORX70944.1"/>
    </source>
</evidence>
<reference evidence="2 3" key="1">
    <citation type="submission" date="2016-07" db="EMBL/GenBank/DDBJ databases">
        <title>Pervasive Adenine N6-methylation of Active Genes in Fungi.</title>
        <authorList>
            <consortium name="DOE Joint Genome Institute"/>
            <person name="Mondo S.J."/>
            <person name="Dannebaum R.O."/>
            <person name="Kuo R.C."/>
            <person name="Labutti K."/>
            <person name="Haridas S."/>
            <person name="Kuo A."/>
            <person name="Salamov A."/>
            <person name="Ahrendt S.R."/>
            <person name="Lipzen A."/>
            <person name="Sullivan W."/>
            <person name="Andreopoulos W.B."/>
            <person name="Clum A."/>
            <person name="Lindquist E."/>
            <person name="Daum C."/>
            <person name="Ramamoorthy G.K."/>
            <person name="Gryganskyi A."/>
            <person name="Culley D."/>
            <person name="Magnuson J.K."/>
            <person name="James T.Y."/>
            <person name="O'Malley M.A."/>
            <person name="Stajich J.E."/>
            <person name="Spatafora J.W."/>
            <person name="Visel A."/>
            <person name="Grigoriev I.V."/>
        </authorList>
    </citation>
    <scope>NUCLEOTIDE SEQUENCE [LARGE SCALE GENOMIC DNA]</scope>
    <source>
        <strain evidence="2 3">ATCC 12442</strain>
    </source>
</reference>
<accession>A0A1Y1WCS0</accession>
<sequence>MNSQRAISKCAMRASQYSTRYYSAPAASGKWQPVSVYKGSLGKAARVMKVASVASLVGASAAIPFFFGGDSDVPQTARTILAVTTMGMTGSSTAIVTWALKPYIVNMSILQSGEAEVGPDTPLLVETMTFLGQPLTRLVFPHQLAPATLPLTSWVSREPTEAGRQVAQEILAEINQGRTKDVVHLAKAGDAFYAHTQGPISQKMREIVAASPCQE</sequence>
<dbReference type="RefSeq" id="XP_040744523.1">
    <property type="nucleotide sequence ID" value="XM_040883474.1"/>
</dbReference>